<dbReference type="GO" id="GO:0004065">
    <property type="term" value="F:arylsulfatase activity"/>
    <property type="evidence" value="ECO:0007669"/>
    <property type="project" value="TreeGrafter"/>
</dbReference>
<keyword evidence="2" id="KW-0479">Metal-binding</keyword>
<dbReference type="GO" id="GO:0046872">
    <property type="term" value="F:metal ion binding"/>
    <property type="evidence" value="ECO:0007669"/>
    <property type="project" value="UniProtKB-KW"/>
</dbReference>
<dbReference type="InterPro" id="IPR050738">
    <property type="entry name" value="Sulfatase"/>
</dbReference>
<evidence type="ECO:0000313" key="8">
    <source>
        <dbReference type="Proteomes" id="UP000317371"/>
    </source>
</evidence>
<keyword evidence="4" id="KW-0106">Calcium</keyword>
<organism evidence="7 8">
    <name type="scientific">Litorilinea aerophila</name>
    <dbReference type="NCBI Taxonomy" id="1204385"/>
    <lineage>
        <taxon>Bacteria</taxon>
        <taxon>Bacillati</taxon>
        <taxon>Chloroflexota</taxon>
        <taxon>Caldilineae</taxon>
        <taxon>Caldilineales</taxon>
        <taxon>Caldilineaceae</taxon>
        <taxon>Litorilinea</taxon>
    </lineage>
</organism>
<keyword evidence="8" id="KW-1185">Reference proteome</keyword>
<dbReference type="Pfam" id="PF00884">
    <property type="entry name" value="Sulfatase"/>
    <property type="match status" value="1"/>
</dbReference>
<comment type="caution">
    <text evidence="7">The sequence shown here is derived from an EMBL/GenBank/DDBJ whole genome shotgun (WGS) entry which is preliminary data.</text>
</comment>
<keyword evidence="3" id="KW-0378">Hydrolase</keyword>
<gene>
    <name evidence="7" type="ORF">FKZ61_23355</name>
</gene>
<sequence length="430" mass="47429">MSTPNILYLHSHDTGRYIQPYGHAVATPHLQRLAEEGVLFRRAFCAAPTCSPSRAALLTGQAPHSSGMLGLAHRGFALHDYGQHLVHTLRRAGYRSILCGVQHVARDASTIGYDTILPTASRHAQDVAPAAAEFLRSRPTQPFFLDVGFFETHREFPEPVDNPDYCLPPAPLPDTPAVRQDMAAYKASARALDDGVGQVLEALDAAGLAQETLVIYTTDHGLAFPGMKCNLTDHGIGVSLILRGPGGFTGGQVCDAMVSHIDLFPTLCELIGLEPPPWLQGHSLLPVIRGEVTEIHDAIFAEVTYHAAYEPQRAIRTQRYKYIRRFGDRRRPVLPNCDDSPSKDVWLQAGWREREVAAEQLYDLVFDPNETCNLVDEPGLQEVRSELQARLQRWMEETDDPLLHGPVPPPPGAQINDPDGLSPREPAIVY</sequence>
<accession>A0A540V8C2</accession>
<proteinExistence type="inferred from homology"/>
<dbReference type="Gene3D" id="3.40.720.10">
    <property type="entry name" value="Alkaline Phosphatase, subunit A"/>
    <property type="match status" value="1"/>
</dbReference>
<evidence type="ECO:0000313" key="7">
    <source>
        <dbReference type="EMBL" id="TQE92991.1"/>
    </source>
</evidence>
<feature type="domain" description="Sulfatase N-terminal" evidence="6">
    <location>
        <begin position="4"/>
        <end position="272"/>
    </location>
</feature>
<evidence type="ECO:0000256" key="3">
    <source>
        <dbReference type="ARBA" id="ARBA00022801"/>
    </source>
</evidence>
<dbReference type="InterPro" id="IPR024607">
    <property type="entry name" value="Sulfatase_CS"/>
</dbReference>
<name>A0A540V8C2_9CHLR</name>
<dbReference type="SUPFAM" id="SSF53649">
    <property type="entry name" value="Alkaline phosphatase-like"/>
    <property type="match status" value="1"/>
</dbReference>
<dbReference type="CDD" id="cd16027">
    <property type="entry name" value="SGSH"/>
    <property type="match status" value="1"/>
</dbReference>
<protein>
    <submittedName>
        <fullName evidence="7">Sulfatase</fullName>
    </submittedName>
</protein>
<dbReference type="RefSeq" id="WP_141612592.1">
    <property type="nucleotide sequence ID" value="NZ_VIGC02000062.1"/>
</dbReference>
<dbReference type="InterPro" id="IPR017850">
    <property type="entry name" value="Alkaline_phosphatase_core_sf"/>
</dbReference>
<dbReference type="EMBL" id="VIGC01000062">
    <property type="protein sequence ID" value="TQE92991.1"/>
    <property type="molecule type" value="Genomic_DNA"/>
</dbReference>
<dbReference type="OrthoDB" id="9762324at2"/>
<evidence type="ECO:0000256" key="1">
    <source>
        <dbReference type="ARBA" id="ARBA00008779"/>
    </source>
</evidence>
<dbReference type="Proteomes" id="UP000317371">
    <property type="component" value="Unassembled WGS sequence"/>
</dbReference>
<feature type="region of interest" description="Disordered" evidence="5">
    <location>
        <begin position="399"/>
        <end position="430"/>
    </location>
</feature>
<dbReference type="AlphaFoldDB" id="A0A540V8C2"/>
<evidence type="ECO:0000256" key="4">
    <source>
        <dbReference type="ARBA" id="ARBA00022837"/>
    </source>
</evidence>
<dbReference type="PANTHER" id="PTHR42693:SF53">
    <property type="entry name" value="ENDO-4-O-SULFATASE"/>
    <property type="match status" value="1"/>
</dbReference>
<evidence type="ECO:0000256" key="5">
    <source>
        <dbReference type="SAM" id="MobiDB-lite"/>
    </source>
</evidence>
<evidence type="ECO:0000259" key="6">
    <source>
        <dbReference type="Pfam" id="PF00884"/>
    </source>
</evidence>
<comment type="similarity">
    <text evidence="1">Belongs to the sulfatase family.</text>
</comment>
<evidence type="ECO:0000256" key="2">
    <source>
        <dbReference type="ARBA" id="ARBA00022723"/>
    </source>
</evidence>
<dbReference type="InParanoid" id="A0A540V8C2"/>
<dbReference type="PROSITE" id="PS00523">
    <property type="entry name" value="SULFATASE_1"/>
    <property type="match status" value="1"/>
</dbReference>
<dbReference type="InterPro" id="IPR000917">
    <property type="entry name" value="Sulfatase_N"/>
</dbReference>
<dbReference type="PANTHER" id="PTHR42693">
    <property type="entry name" value="ARYLSULFATASE FAMILY MEMBER"/>
    <property type="match status" value="1"/>
</dbReference>
<reference evidence="7 8" key="1">
    <citation type="submission" date="2019-06" db="EMBL/GenBank/DDBJ databases">
        <title>Genome sequence of Litorilinea aerophila BAA-2444.</title>
        <authorList>
            <person name="Maclea K.S."/>
            <person name="Maurais E.G."/>
            <person name="Iannazzi L.C."/>
        </authorList>
    </citation>
    <scope>NUCLEOTIDE SEQUENCE [LARGE SCALE GENOMIC DNA]</scope>
    <source>
        <strain evidence="7 8">ATCC BAA-2444</strain>
    </source>
</reference>